<dbReference type="EC" id="2.4.-.-" evidence="1"/>
<dbReference type="EMBL" id="CP113520">
    <property type="protein sequence ID" value="WAJ27478.1"/>
    <property type="molecule type" value="Genomic_DNA"/>
</dbReference>
<evidence type="ECO:0000313" key="2">
    <source>
        <dbReference type="Proteomes" id="UP001163223"/>
    </source>
</evidence>
<sequence length="677" mass="71107">MTPSEAWQDLPLDDRGRHAEALVLAATRLLRAGQAARAFELADHRCRLAEPPGPADRAIRALAGRLCGWPLWRAELDRALDADPLDPVASSALLRLGEAADRHAAALRLLDSPEAQAAQVEDALAHLFRSGERGVLRLDLVDGRLTGWAAWADGDGSTPVLEIHGPAGPDRLRLATDAADPLPFLPPGSAGARIDARLDAESARTARLRLGNAAVADCPLHPRSRRGERAPAAPLHAPSEIPARAPLVVVVPVFADFEATQDCLRAAVAETEGRPNRRLVVVDDASPDPKLKLLLDALAGRGMIELKRSARNLGFAGAVRRGLEDAGRADILLLNADALLPPGAIDRLAGAAYAEADIGTVTPLSNNGEYASFPAPGSDAPSPGLAARIDETAARVNDGRLVDMPTGTGFCLFVRHDCRAAVGGLPGIYGRGYFEDMELCLRAREHGFRNVCAPSVFVIHHGSRSFGAEKAVLVARNLRVLRTRFPGIETECATFVAADPLASARQAIADALRAPTRLPEPEPPEPGPAPEALAYPPDAPLSLGLVSPAPSGAADALAAALSAALRRRRPDARLVLLGHFLDDLALIGRGNVIVAGPLDGGSDDAFRLALLGLRALVLPPGAPDPQGFARLCRRFGLPGAAAGADATDPDLFIPEPNAHDTGHALAIVDWFAGRCPP</sequence>
<keyword evidence="2" id="KW-1185">Reference proteome</keyword>
<gene>
    <name evidence="1" type="ORF">OXU80_21935</name>
</gene>
<protein>
    <submittedName>
        <fullName evidence="1">Glycosyltransferase</fullName>
        <ecNumber evidence="1">2.4.-.-</ecNumber>
    </submittedName>
</protein>
<organism evidence="1 2">
    <name type="scientific">Antarcticirhabdus aurantiaca</name>
    <dbReference type="NCBI Taxonomy" id="2606717"/>
    <lineage>
        <taxon>Bacteria</taxon>
        <taxon>Pseudomonadati</taxon>
        <taxon>Pseudomonadota</taxon>
        <taxon>Alphaproteobacteria</taxon>
        <taxon>Hyphomicrobiales</taxon>
        <taxon>Aurantimonadaceae</taxon>
        <taxon>Antarcticirhabdus</taxon>
    </lineage>
</organism>
<reference evidence="1" key="1">
    <citation type="submission" date="2022-11" db="EMBL/GenBank/DDBJ databases">
        <title>beta-Carotene-producing bacterium, Jeongeuplla avenae sp. nov., alleviates the salt stress of Arabidopsis seedlings.</title>
        <authorList>
            <person name="Jiang L."/>
            <person name="Lee J."/>
        </authorList>
    </citation>
    <scope>NUCLEOTIDE SEQUENCE</scope>
    <source>
        <strain evidence="1">DY_R2A_6</strain>
    </source>
</reference>
<name>A0ACD4NL04_9HYPH</name>
<keyword evidence="1" id="KW-0328">Glycosyltransferase</keyword>
<proteinExistence type="predicted"/>
<accession>A0ACD4NL04</accession>
<keyword evidence="1" id="KW-0808">Transferase</keyword>
<evidence type="ECO:0000313" key="1">
    <source>
        <dbReference type="EMBL" id="WAJ27478.1"/>
    </source>
</evidence>
<dbReference type="Proteomes" id="UP001163223">
    <property type="component" value="Chromosome"/>
</dbReference>